<dbReference type="PANTHER" id="PTHR30528">
    <property type="entry name" value="CYTOPLASMIC PROTEIN"/>
    <property type="match status" value="1"/>
</dbReference>
<name>A0A7G3GDK7_9NEIS</name>
<accession>A0A7G3GDK7</accession>
<dbReference type="Proteomes" id="UP000515917">
    <property type="component" value="Chromosome"/>
</dbReference>
<dbReference type="Pfam" id="PF06224">
    <property type="entry name" value="AlkZ-like"/>
    <property type="match status" value="1"/>
</dbReference>
<dbReference type="EMBL" id="CP025781">
    <property type="protein sequence ID" value="QBC44765.1"/>
    <property type="molecule type" value="Genomic_DNA"/>
</dbReference>
<proteinExistence type="predicted"/>
<gene>
    <name evidence="1" type="ORF">C1H71_15305</name>
</gene>
<reference evidence="1 2" key="1">
    <citation type="submission" date="2018-01" db="EMBL/GenBank/DDBJ databases">
        <title>Genome sequence of Iodobacter sp. strain PCH194 isolated from Indian Trans-Himalaya.</title>
        <authorList>
            <person name="Kumar V."/>
            <person name="Thakur V."/>
            <person name="Kumar S."/>
            <person name="Singh D."/>
        </authorList>
    </citation>
    <scope>NUCLEOTIDE SEQUENCE [LARGE SCALE GENOMIC DNA]</scope>
    <source>
        <strain evidence="1 2">PCH194</strain>
    </source>
</reference>
<dbReference type="KEGG" id="ifl:C1H71_15305"/>
<evidence type="ECO:0000313" key="2">
    <source>
        <dbReference type="Proteomes" id="UP000515917"/>
    </source>
</evidence>
<sequence length="392" mass="44646">MHTYTNLQLQRLALAQQGLLGAAYFGGGITGTLAAIEHLGYVQIDTIARVERAHHHVLWSRVPDYRSPYLNQLLAERQIFEYWFHAASYLPMRDYRFTQRRMAAARDSAQSWHSEISPALMQDILQKVRDEGPLRVRDLEGHKTKGGTWWNWGPGKRALEKLFFQGDLMVSQRIGMEKVYDLKERILPPDLDTRAPDLADYATYLLRSNLRAHGLITFEQLSHLHNDKALKSSLRELLAAQIASGEISALTDCGIPNAYKATAALAISPIASPTVHLLSPFDNAVIHRKRLQQLFGFDYKLECYVPAAKRQYGYFCLPVLFGERFIGRIDCKAHRQAKRLEVMRFHLEGEMPDSDTFAAPFRAKLQQFAEFNGCEAVVFQEECTSDWLEGCG</sequence>
<organism evidence="1 2">
    <name type="scientific">Iodobacter fluviatilis</name>
    <dbReference type="NCBI Taxonomy" id="537"/>
    <lineage>
        <taxon>Bacteria</taxon>
        <taxon>Pseudomonadati</taxon>
        <taxon>Pseudomonadota</taxon>
        <taxon>Betaproteobacteria</taxon>
        <taxon>Neisseriales</taxon>
        <taxon>Chitinibacteraceae</taxon>
        <taxon>Iodobacter</taxon>
    </lineage>
</organism>
<dbReference type="PANTHER" id="PTHR30528:SF0">
    <property type="entry name" value="CYTOPLASMIC PROTEIN"/>
    <property type="match status" value="1"/>
</dbReference>
<evidence type="ECO:0000313" key="1">
    <source>
        <dbReference type="EMBL" id="QBC44765.1"/>
    </source>
</evidence>
<protein>
    <recommendedName>
        <fullName evidence="3">Winged helix-turn-helix domain-containing protein</fullName>
    </recommendedName>
</protein>
<evidence type="ECO:0008006" key="3">
    <source>
        <dbReference type="Google" id="ProtNLM"/>
    </source>
</evidence>
<dbReference type="RefSeq" id="WP_130107285.1">
    <property type="nucleotide sequence ID" value="NZ_CP025781.1"/>
</dbReference>
<dbReference type="AlphaFoldDB" id="A0A7G3GDK7"/>
<dbReference type="InterPro" id="IPR009351">
    <property type="entry name" value="AlkZ-like"/>
</dbReference>
<keyword evidence="2" id="KW-1185">Reference proteome</keyword>